<dbReference type="Proteomes" id="UP000823636">
    <property type="component" value="Unassembled WGS sequence"/>
</dbReference>
<feature type="non-terminal residue" evidence="1">
    <location>
        <position position="58"/>
    </location>
</feature>
<proteinExistence type="predicted"/>
<comment type="caution">
    <text evidence="1">The sequence shown here is derived from an EMBL/GenBank/DDBJ whole genome shotgun (WGS) entry which is preliminary data.</text>
</comment>
<name>A0A9D9H728_9BACT</name>
<organism evidence="1 2">
    <name type="scientific">Candidatus Caccoplasma merdipullorum</name>
    <dbReference type="NCBI Taxonomy" id="2840718"/>
    <lineage>
        <taxon>Bacteria</taxon>
        <taxon>Pseudomonadati</taxon>
        <taxon>Bacteroidota</taxon>
        <taxon>Bacteroidia</taxon>
        <taxon>Bacteroidales</taxon>
        <taxon>Bacteroidaceae</taxon>
        <taxon>Bacteroidaceae incertae sedis</taxon>
        <taxon>Candidatus Caccoplasma</taxon>
    </lineage>
</organism>
<protein>
    <submittedName>
        <fullName evidence="1">UDP-2,3-diacylglucosamine diphosphatase</fullName>
    </submittedName>
</protein>
<reference evidence="1" key="2">
    <citation type="journal article" date="2021" name="PeerJ">
        <title>Extensive microbial diversity within the chicken gut microbiome revealed by metagenomics and culture.</title>
        <authorList>
            <person name="Gilroy R."/>
            <person name="Ravi A."/>
            <person name="Getino M."/>
            <person name="Pursley I."/>
            <person name="Horton D.L."/>
            <person name="Alikhan N.F."/>
            <person name="Baker D."/>
            <person name="Gharbi K."/>
            <person name="Hall N."/>
            <person name="Watson M."/>
            <person name="Adriaenssens E.M."/>
            <person name="Foster-Nyarko E."/>
            <person name="Jarju S."/>
            <person name="Secka A."/>
            <person name="Antonio M."/>
            <person name="Oren A."/>
            <person name="Chaudhuri R.R."/>
            <person name="La Ragione R."/>
            <person name="Hildebrand F."/>
            <person name="Pallen M.J."/>
        </authorList>
    </citation>
    <scope>NUCLEOTIDE SEQUENCE</scope>
    <source>
        <strain evidence="1">G3-4614</strain>
    </source>
</reference>
<gene>
    <name evidence="1" type="ORF">IAC54_00410</name>
</gene>
<reference evidence="1" key="1">
    <citation type="submission" date="2020-10" db="EMBL/GenBank/DDBJ databases">
        <authorList>
            <person name="Gilroy R."/>
        </authorList>
    </citation>
    <scope>NUCLEOTIDE SEQUENCE</scope>
    <source>
        <strain evidence="1">G3-4614</strain>
    </source>
</reference>
<accession>A0A9D9H728</accession>
<sequence>MDKGKRVYFISDMHLGASTLESPRETEKRVVRWLDSVKDTASAIYMLGDVLDYWYEYR</sequence>
<dbReference type="EMBL" id="JADIMW010000004">
    <property type="protein sequence ID" value="MBO8437348.1"/>
    <property type="molecule type" value="Genomic_DNA"/>
</dbReference>
<evidence type="ECO:0000313" key="1">
    <source>
        <dbReference type="EMBL" id="MBO8437348.1"/>
    </source>
</evidence>
<dbReference type="InterPro" id="IPR029052">
    <property type="entry name" value="Metallo-depent_PP-like"/>
</dbReference>
<dbReference type="SUPFAM" id="SSF56300">
    <property type="entry name" value="Metallo-dependent phosphatases"/>
    <property type="match status" value="1"/>
</dbReference>
<dbReference type="AlphaFoldDB" id="A0A9D9H728"/>
<evidence type="ECO:0000313" key="2">
    <source>
        <dbReference type="Proteomes" id="UP000823636"/>
    </source>
</evidence>